<dbReference type="Pfam" id="PF13439">
    <property type="entry name" value="Glyco_transf_4"/>
    <property type="match status" value="1"/>
</dbReference>
<protein>
    <submittedName>
        <fullName evidence="3">Glycosyltransferase family 1 protein</fullName>
    </submittedName>
</protein>
<dbReference type="OrthoDB" id="9802525at2"/>
<dbReference type="EMBL" id="QYUJ01000014">
    <property type="protein sequence ID" value="RJF71962.1"/>
    <property type="molecule type" value="Genomic_DNA"/>
</dbReference>
<reference evidence="3 4" key="1">
    <citation type="submission" date="2018-09" db="EMBL/GenBank/DDBJ databases">
        <authorList>
            <person name="Zhu H."/>
        </authorList>
    </citation>
    <scope>NUCLEOTIDE SEQUENCE [LARGE SCALE GENOMIC DNA]</scope>
    <source>
        <strain evidence="3 4">K2S05-167</strain>
    </source>
</reference>
<dbReference type="Proteomes" id="UP000286287">
    <property type="component" value="Unassembled WGS sequence"/>
</dbReference>
<name>A0A418V794_9DEIO</name>
<evidence type="ECO:0000259" key="1">
    <source>
        <dbReference type="Pfam" id="PF00534"/>
    </source>
</evidence>
<dbReference type="RefSeq" id="WP_119763629.1">
    <property type="nucleotide sequence ID" value="NZ_QYUJ01000014.1"/>
</dbReference>
<dbReference type="PANTHER" id="PTHR12526">
    <property type="entry name" value="GLYCOSYLTRANSFERASE"/>
    <property type="match status" value="1"/>
</dbReference>
<dbReference type="AlphaFoldDB" id="A0A418V794"/>
<gene>
    <name evidence="3" type="ORF">D3875_10685</name>
</gene>
<proteinExistence type="predicted"/>
<dbReference type="PANTHER" id="PTHR12526:SF636">
    <property type="entry name" value="BLL3647 PROTEIN"/>
    <property type="match status" value="1"/>
</dbReference>
<organism evidence="3 4">
    <name type="scientific">Deinococcus cavernae</name>
    <dbReference type="NCBI Taxonomy" id="2320857"/>
    <lineage>
        <taxon>Bacteria</taxon>
        <taxon>Thermotogati</taxon>
        <taxon>Deinococcota</taxon>
        <taxon>Deinococci</taxon>
        <taxon>Deinococcales</taxon>
        <taxon>Deinococcaceae</taxon>
        <taxon>Deinococcus</taxon>
    </lineage>
</organism>
<accession>A0A418V794</accession>
<feature type="domain" description="Glycosyl transferase family 1" evidence="1">
    <location>
        <begin position="199"/>
        <end position="348"/>
    </location>
</feature>
<dbReference type="CDD" id="cd03801">
    <property type="entry name" value="GT4_PimA-like"/>
    <property type="match status" value="1"/>
</dbReference>
<feature type="domain" description="Glycosyltransferase subfamily 4-like N-terminal" evidence="2">
    <location>
        <begin position="14"/>
        <end position="164"/>
    </location>
</feature>
<sequence length="378" mass="42702">MRVLHLLKTSEGATWALRQMRELVDQGLDVHVALPSGGRHYAEYAEYGIKTHDALVDFSLKALPARMATLRQVVREVEPDLIHSHFVGTTLTMRLALRSIKIPRVFQVPGPLHLEHPIFRNMDVRSADQNDFWIGSCKKTLDYYRMSGVAENRMFLSYYGTDLETFVRRETGELRERTGIGSGTRIVGIVAYMYEPKRYLGQTRGLKGHEDLIDAVRIGIDQGYDVALVVVGGAWNGATEYEAAVQRYGEQRLGDRVHFLGFQKDVAALYPGFDIAVHPSHSENVGGAVESLLLRVPTVSSDVGGFPDVVRDGLTGWTSPPADPFRLWQAIQRTLDDPERTQRMTTAGHDLVRHLFDVRRTSKELAGYYQRILERHTR</sequence>
<dbReference type="GO" id="GO:0016757">
    <property type="term" value="F:glycosyltransferase activity"/>
    <property type="evidence" value="ECO:0007669"/>
    <property type="project" value="InterPro"/>
</dbReference>
<keyword evidence="3" id="KW-0808">Transferase</keyword>
<comment type="caution">
    <text evidence="3">The sequence shown here is derived from an EMBL/GenBank/DDBJ whole genome shotgun (WGS) entry which is preliminary data.</text>
</comment>
<dbReference type="InterPro" id="IPR028098">
    <property type="entry name" value="Glyco_trans_4-like_N"/>
</dbReference>
<dbReference type="SUPFAM" id="SSF53756">
    <property type="entry name" value="UDP-Glycosyltransferase/glycogen phosphorylase"/>
    <property type="match status" value="1"/>
</dbReference>
<keyword evidence="4" id="KW-1185">Reference proteome</keyword>
<dbReference type="Pfam" id="PF00534">
    <property type="entry name" value="Glycos_transf_1"/>
    <property type="match status" value="1"/>
</dbReference>
<evidence type="ECO:0000259" key="2">
    <source>
        <dbReference type="Pfam" id="PF13439"/>
    </source>
</evidence>
<dbReference type="Gene3D" id="3.40.50.2000">
    <property type="entry name" value="Glycogen Phosphorylase B"/>
    <property type="match status" value="2"/>
</dbReference>
<evidence type="ECO:0000313" key="3">
    <source>
        <dbReference type="EMBL" id="RJF71962.1"/>
    </source>
</evidence>
<evidence type="ECO:0000313" key="4">
    <source>
        <dbReference type="Proteomes" id="UP000286287"/>
    </source>
</evidence>
<dbReference type="InterPro" id="IPR001296">
    <property type="entry name" value="Glyco_trans_1"/>
</dbReference>